<keyword evidence="3" id="KW-0540">Nuclease</keyword>
<feature type="region of interest" description="Disordered" evidence="12">
    <location>
        <begin position="2375"/>
        <end position="2415"/>
    </location>
</feature>
<dbReference type="SMART" id="SM00847">
    <property type="entry name" value="HA2"/>
    <property type="match status" value="1"/>
</dbReference>
<dbReference type="PROSITE" id="PS51194">
    <property type="entry name" value="HELICASE_CTER"/>
    <property type="match status" value="1"/>
</dbReference>
<evidence type="ECO:0000256" key="4">
    <source>
        <dbReference type="ARBA" id="ARBA00022741"/>
    </source>
</evidence>
<feature type="region of interest" description="Disordered" evidence="12">
    <location>
        <begin position="1306"/>
        <end position="1338"/>
    </location>
</feature>
<feature type="region of interest" description="Disordered" evidence="12">
    <location>
        <begin position="1393"/>
        <end position="1418"/>
    </location>
</feature>
<dbReference type="EMBL" id="LSRX01000326">
    <property type="protein sequence ID" value="OLQ00486.1"/>
    <property type="molecule type" value="Genomic_DNA"/>
</dbReference>
<keyword evidence="14" id="KW-0269">Exonuclease</keyword>
<accession>A0A1Q9DZ81</accession>
<evidence type="ECO:0000256" key="8">
    <source>
        <dbReference type="ARBA" id="ARBA00022840"/>
    </source>
</evidence>
<keyword evidence="9" id="KW-0496">Mitochondrion</keyword>
<dbReference type="Gene3D" id="3.40.50.1010">
    <property type="entry name" value="5'-nuclease"/>
    <property type="match status" value="1"/>
</dbReference>
<dbReference type="GO" id="GO:0006281">
    <property type="term" value="P:DNA repair"/>
    <property type="evidence" value="ECO:0007669"/>
    <property type="project" value="UniProtKB-KW"/>
</dbReference>
<dbReference type="CDD" id="cd17917">
    <property type="entry name" value="DEXHc_RHA-like"/>
    <property type="match status" value="1"/>
</dbReference>
<evidence type="ECO:0000256" key="7">
    <source>
        <dbReference type="ARBA" id="ARBA00022806"/>
    </source>
</evidence>
<dbReference type="Proteomes" id="UP000186817">
    <property type="component" value="Unassembled WGS sequence"/>
</dbReference>
<dbReference type="PANTHER" id="PTHR18934">
    <property type="entry name" value="ATP-DEPENDENT RNA HELICASE"/>
    <property type="match status" value="1"/>
</dbReference>
<keyword evidence="10" id="KW-0234">DNA repair</keyword>
<dbReference type="SMART" id="SM00487">
    <property type="entry name" value="DEXDc"/>
    <property type="match status" value="1"/>
</dbReference>
<dbReference type="SUPFAM" id="SSF52540">
    <property type="entry name" value="P-loop containing nucleoside triphosphate hydrolases"/>
    <property type="match status" value="2"/>
</dbReference>
<dbReference type="Gene3D" id="3.90.550.10">
    <property type="entry name" value="Spore Coat Polysaccharide Biosynthesis Protein SpsA, Chain A"/>
    <property type="match status" value="1"/>
</dbReference>
<evidence type="ECO:0000259" key="13">
    <source>
        <dbReference type="PROSITE" id="PS51194"/>
    </source>
</evidence>
<evidence type="ECO:0000256" key="2">
    <source>
        <dbReference type="ARBA" id="ARBA00022553"/>
    </source>
</evidence>
<dbReference type="SMART" id="SM00485">
    <property type="entry name" value="XPGN"/>
    <property type="match status" value="1"/>
</dbReference>
<dbReference type="PRINTS" id="PR00853">
    <property type="entry name" value="XPGRADSUPER"/>
</dbReference>
<dbReference type="Gene3D" id="1.20.120.1080">
    <property type="match status" value="1"/>
</dbReference>
<evidence type="ECO:0000256" key="11">
    <source>
        <dbReference type="ARBA" id="ARBA00023242"/>
    </source>
</evidence>
<keyword evidence="8" id="KW-0067">ATP-binding</keyword>
<dbReference type="InterPro" id="IPR044752">
    <property type="entry name" value="PIN-like_EXO1"/>
</dbReference>
<dbReference type="InterPro" id="IPR006085">
    <property type="entry name" value="XPG_DNA_repair_N"/>
</dbReference>
<dbReference type="Pfam" id="PF00867">
    <property type="entry name" value="XPG_I"/>
    <property type="match status" value="1"/>
</dbReference>
<feature type="compositionally biased region" description="Acidic residues" evidence="12">
    <location>
        <begin position="2385"/>
        <end position="2404"/>
    </location>
</feature>
<gene>
    <name evidence="14" type="primary">exo1</name>
    <name evidence="14" type="ORF">AK812_SmicGene16843</name>
</gene>
<keyword evidence="6" id="KW-0378">Hydrolase</keyword>
<dbReference type="InterPro" id="IPR006084">
    <property type="entry name" value="XPG/Rad2"/>
</dbReference>
<feature type="region of interest" description="Disordered" evidence="12">
    <location>
        <begin position="487"/>
        <end position="516"/>
    </location>
</feature>
<dbReference type="CDD" id="cd09857">
    <property type="entry name" value="PIN_EXO1"/>
    <property type="match status" value="1"/>
</dbReference>
<dbReference type="Gene3D" id="1.10.150.20">
    <property type="entry name" value="5' to 3' exonuclease, C-terminal subdomain"/>
    <property type="match status" value="1"/>
</dbReference>
<dbReference type="GO" id="GO:0003723">
    <property type="term" value="F:RNA binding"/>
    <property type="evidence" value="ECO:0007669"/>
    <property type="project" value="TreeGrafter"/>
</dbReference>
<dbReference type="PROSITE" id="PS00841">
    <property type="entry name" value="XPG_1"/>
    <property type="match status" value="1"/>
</dbReference>
<dbReference type="CDD" id="cd18791">
    <property type="entry name" value="SF2_C_RHA"/>
    <property type="match status" value="1"/>
</dbReference>
<dbReference type="InterPro" id="IPR006086">
    <property type="entry name" value="XPG-I_dom"/>
</dbReference>
<feature type="region of interest" description="Disordered" evidence="12">
    <location>
        <begin position="541"/>
        <end position="587"/>
    </location>
</feature>
<name>A0A1Q9DZ81_SYMMI</name>
<dbReference type="InterPro" id="IPR007502">
    <property type="entry name" value="Helicase-assoc_dom"/>
</dbReference>
<keyword evidence="11" id="KW-0539">Nucleus</keyword>
<dbReference type="FunFam" id="3.40.50.1010:FF:000002">
    <property type="entry name" value="Exonuclease 1, putative"/>
    <property type="match status" value="1"/>
</dbReference>
<dbReference type="GO" id="GO:0005524">
    <property type="term" value="F:ATP binding"/>
    <property type="evidence" value="ECO:0007669"/>
    <property type="project" value="UniProtKB-KW"/>
</dbReference>
<dbReference type="SMART" id="SM00490">
    <property type="entry name" value="HELICc"/>
    <property type="match status" value="1"/>
</dbReference>
<dbReference type="InterPro" id="IPR001650">
    <property type="entry name" value="Helicase_C-like"/>
</dbReference>
<dbReference type="InterPro" id="IPR029060">
    <property type="entry name" value="PIN-like_dom_sf"/>
</dbReference>
<comment type="subcellular location">
    <subcellularLocation>
        <location evidence="1">Nucleus</location>
    </subcellularLocation>
</comment>
<organism evidence="14 15">
    <name type="scientific">Symbiodinium microadriaticum</name>
    <name type="common">Dinoflagellate</name>
    <name type="synonym">Zooxanthella microadriatica</name>
    <dbReference type="NCBI Taxonomy" id="2951"/>
    <lineage>
        <taxon>Eukaryota</taxon>
        <taxon>Sar</taxon>
        <taxon>Alveolata</taxon>
        <taxon>Dinophyceae</taxon>
        <taxon>Suessiales</taxon>
        <taxon>Symbiodiniaceae</taxon>
        <taxon>Symbiodinium</taxon>
    </lineage>
</organism>
<dbReference type="SMART" id="SM00484">
    <property type="entry name" value="XPGI"/>
    <property type="match status" value="1"/>
</dbReference>
<feature type="compositionally biased region" description="Basic and acidic residues" evidence="12">
    <location>
        <begin position="254"/>
        <end position="263"/>
    </location>
</feature>
<protein>
    <submittedName>
        <fullName evidence="14">Exonuclease 1</fullName>
    </submittedName>
</protein>
<dbReference type="GO" id="GO:0005634">
    <property type="term" value="C:nucleus"/>
    <property type="evidence" value="ECO:0007669"/>
    <property type="project" value="UniProtKB-SubCell"/>
</dbReference>
<dbReference type="Gene3D" id="3.40.50.300">
    <property type="entry name" value="P-loop containing nucleotide triphosphate hydrolases"/>
    <property type="match status" value="2"/>
</dbReference>
<evidence type="ECO:0000256" key="3">
    <source>
        <dbReference type="ARBA" id="ARBA00022722"/>
    </source>
</evidence>
<evidence type="ECO:0000256" key="5">
    <source>
        <dbReference type="ARBA" id="ARBA00022763"/>
    </source>
</evidence>
<dbReference type="SUPFAM" id="SSF53448">
    <property type="entry name" value="Nucleotide-diphospho-sugar transferases"/>
    <property type="match status" value="1"/>
</dbReference>
<evidence type="ECO:0000256" key="6">
    <source>
        <dbReference type="ARBA" id="ARBA00022801"/>
    </source>
</evidence>
<dbReference type="Pfam" id="PF00752">
    <property type="entry name" value="XPG_N"/>
    <property type="match status" value="1"/>
</dbReference>
<evidence type="ECO:0000313" key="14">
    <source>
        <dbReference type="EMBL" id="OLQ00486.1"/>
    </source>
</evidence>
<feature type="compositionally biased region" description="Polar residues" evidence="12">
    <location>
        <begin position="1306"/>
        <end position="1327"/>
    </location>
</feature>
<evidence type="ECO:0000256" key="10">
    <source>
        <dbReference type="ARBA" id="ARBA00023204"/>
    </source>
</evidence>
<dbReference type="SUPFAM" id="SSF88723">
    <property type="entry name" value="PIN domain-like"/>
    <property type="match status" value="1"/>
</dbReference>
<keyword evidence="4" id="KW-0547">Nucleotide-binding</keyword>
<dbReference type="Gene3D" id="3.40.50.11980">
    <property type="match status" value="1"/>
</dbReference>
<dbReference type="InterPro" id="IPR029044">
    <property type="entry name" value="Nucleotide-diphossugar_trans"/>
</dbReference>
<dbReference type="GO" id="GO:0046872">
    <property type="term" value="F:metal ion binding"/>
    <property type="evidence" value="ECO:0007669"/>
    <property type="project" value="InterPro"/>
</dbReference>
<evidence type="ECO:0000313" key="15">
    <source>
        <dbReference type="Proteomes" id="UP000186817"/>
    </source>
</evidence>
<feature type="region of interest" description="Disordered" evidence="12">
    <location>
        <begin position="205"/>
        <end position="291"/>
    </location>
</feature>
<keyword evidence="15" id="KW-1185">Reference proteome</keyword>
<feature type="compositionally biased region" description="Low complexity" evidence="12">
    <location>
        <begin position="491"/>
        <end position="501"/>
    </location>
</feature>
<dbReference type="Pfam" id="PF00271">
    <property type="entry name" value="Helicase_C"/>
    <property type="match status" value="1"/>
</dbReference>
<feature type="compositionally biased region" description="Basic residues" evidence="12">
    <location>
        <begin position="233"/>
        <end position="253"/>
    </location>
</feature>
<dbReference type="InterPro" id="IPR036279">
    <property type="entry name" value="5-3_exonuclease_C_sf"/>
</dbReference>
<keyword evidence="2" id="KW-0597">Phosphoprotein</keyword>
<evidence type="ECO:0000256" key="9">
    <source>
        <dbReference type="ARBA" id="ARBA00023128"/>
    </source>
</evidence>
<keyword evidence="5" id="KW-0227">DNA damage</keyword>
<dbReference type="PANTHER" id="PTHR18934:SF99">
    <property type="entry name" value="ATP-DEPENDENT RNA HELICASE DHX37-RELATED"/>
    <property type="match status" value="1"/>
</dbReference>
<feature type="domain" description="Helicase C-terminal" evidence="13">
    <location>
        <begin position="1586"/>
        <end position="1747"/>
    </location>
</feature>
<dbReference type="PROSITE" id="PS00842">
    <property type="entry name" value="XPG_2"/>
    <property type="match status" value="1"/>
</dbReference>
<evidence type="ECO:0000256" key="12">
    <source>
        <dbReference type="SAM" id="MobiDB-lite"/>
    </source>
</evidence>
<feature type="compositionally biased region" description="Polar residues" evidence="12">
    <location>
        <begin position="565"/>
        <end position="583"/>
    </location>
</feature>
<reference evidence="14 15" key="1">
    <citation type="submission" date="2016-02" db="EMBL/GenBank/DDBJ databases">
        <title>Genome analysis of coral dinoflagellate symbionts highlights evolutionary adaptations to a symbiotic lifestyle.</title>
        <authorList>
            <person name="Aranda M."/>
            <person name="Li Y."/>
            <person name="Liew Y.J."/>
            <person name="Baumgarten S."/>
            <person name="Simakov O."/>
            <person name="Wilson M."/>
            <person name="Piel J."/>
            <person name="Ashoor H."/>
            <person name="Bougouffa S."/>
            <person name="Bajic V.B."/>
            <person name="Ryu T."/>
            <person name="Ravasi T."/>
            <person name="Bayer T."/>
            <person name="Micklem G."/>
            <person name="Kim H."/>
            <person name="Bhak J."/>
            <person name="Lajeunesse T.C."/>
            <person name="Voolstra C.R."/>
        </authorList>
    </citation>
    <scope>NUCLEOTIDE SEQUENCE [LARGE SCALE GENOMIC DNA]</scope>
    <source>
        <strain evidence="14 15">CCMP2467</strain>
    </source>
</reference>
<dbReference type="InterPro" id="IPR019974">
    <property type="entry name" value="XPG_CS"/>
</dbReference>
<keyword evidence="7" id="KW-0347">Helicase</keyword>
<sequence length="2415" mass="267393">MGIHGLLPFLKPYVKKVNVEDFKGKPVGVDAMCWMHKGAFACSRELVEGADTDKFVRFFLRMCEVLRCSQIKPIIVFDGDRLPAKAKEEENRGKNREKARLEALELLDRQRSGHDVDEKEISSKCEGAIKVTPSMISRLQSALKELSIDFMIAPYEADAQLAYMCRMGWIDVAISEDSDLLAYGCPSILFKMDKYGNGDHIALPCLQVDASPPPPEQKQPNKENTPPDQRQAKGGKQKRLKPGHKAKKAPKGKKTTDDGHETLPVDAVTENDSGLVGHGPKVRRGAKAKSEADKVAITKDIQSCLDLWSPEQFAEFCVFCGTDYKEPDTHIKKFGIKTAFQFMRRYGSTQELLKWMISDEAFQQRLPCEAEEYIPRFFSVVCVFWHHLVFNLRSGECTSIATSFPLTESRRHCPNLDPTSVCGQAFSKQEAVRVAKGDLDPRTRAVKKLEPLSPAERAAIDSLLEFKRREQREYLQQFAEEQAELRRSEAEATALQAAQEEVPTNSVDDAPSREARTEQRKEIRLLAGDFKKIQHFVESLSDDVQDTGRSASEPALAEEIEGMPRSSNPFSRKRPVQSTNSSLGRAIPASKGLRLRPLCSVAPTKAVVAAATQDEAIRLKKPEYRPRGGGGANAAVEAVLAQHGMPSLTTDEIKDRSKLGFFFGQGSKATAQAVQSDSPAGKVDRLSSWKSRPWETEPEVLANVPRVNVLSMRNRRVMSCFANVFAKYLFQVRVLDSDDVSAQPACKDWDCAAVVHWLQDEGFTEDSLPVPLPDGGVASCPAPSCDGSASISGSRFAGETVLHVALDSRNIAKCGFSLDLPRLPEPQQLAGAFEFFVSHQPLETVWLFLYRDLAEKWRACQPLAKYSQQWVVTPTGEDVDLFLINFVEKREREGHAAVIVSNDLFRNHVRSSRITDTWVRQHILKFTFTQSGDFLCPLYVAALWTPTVDTATTSQLIRDALVLGHSLKKFGGDSDRVLLVTDQISCHDAANCLARFWKLREIQPVEVASQLISGCRPRFAGVFNKLRVLELEEYRKAVSLEWAMCTFINHDDAFWRKLRKSPCMNCRPSDGVALTEAPAALFRGNNTWESFFDHNSGLQKGGINAGVVILEPSKATFRKMQEKLREPGDGGDNPRGRLDPNDVIIWHFSAEHKPSHFIDGSNTSWLEDTCSWQTMQGNSLSSKLVYVGSSEEYPAMVLPVGCEGFHEIVKKAASEWQCAWQESCEVVQMLGTSSLSAVSPDCKADGCTPAPPGVSATREVAAHNLVGSTSREEQLDELDAIRKIRADRYRYSQRKAVVNIPTPLKTSTVGSSEATAVRTSPSATQAHASPAQPTDAAEKDDVFHRLQFWPTEALQACLEEHSLACPDGPVDRAVLCELVGSLIERGDVKHGETTTTMRVTGTERPRPPAPRDAWRAPPRDSKAWTMVDDSAGEVLRCIAEHSVTLLVAPTGSGKSTGVPRLLLESADRTQPRRVATASLAKLLADYTGSEVGELVGFQVGGHREWTQLVYVTTAIAMLMCLQGDVHIDALLNILKCDVLPQDATKKVILMSAATDVPFLQHYFQNFSLGFIDLERRRKHGLTLSYADGSFLRSLTAVFLPGRQEVHALADRLTAVTSMQVQRLFGGQALHLQQRALRFRANGSKRLVILATDVVESSVTIPTVDLVIDTCLHRRRRWHPLLKESPLTLEFISQDEALQRSGRTARLRDGHAFRCITEMEFGRLQRHAEPEIRHHPLDSLVLAVYGFRGLSRAPEDFLAAMPSPPDLGRVKSSISRLEELGALGSDGRLTAVGRLLDQLPLDSGCGMPFGVIGRLVINGLRYDVVADCCVMAAILQQGSPFEAPVLDDGAWDMQRALQYWQADCDGYPSDLLQDLAGYRAWCRQVQSAGAAWAIDQGPQWCMHHFLSFERLQSIDEVKRQILVILHQHGYEASMFLDAGDPCTDFKELLSWENQAADISQGIAASFIHGMLSMQSSACTEQVSFTARRNKKDSPLQRMDNSSGKVTITFGSAEQRSWGRQRRQQVQLRGSSSLCKLKAESMVEPQVREDCEVITADALPVKTGRGFMYLCSKNTMVPSGLLPLVVLATYCKQEAQQCASSPLEFKLKVFSAIEEVRKNMDKEFGPHISLTQRKQITVERAARYLCFCSAAPLHSGREALLRVEIAATRPLLKSMHVLLTCGGLLPKSALGISVALTLVSSIQAVSNVTAGLEVDLSYREASSASWTWAAHSEHTARSNVDAEGGALLPSKALSGAFFWWNMANTASGFLEDAAYDKILYVSKDRLEAMKGKLKKKAADVTKEDVKALMYPDDMEDGSMLVPVDVSGEPEDFPTTPEELTAKVEPKAAVTALIKAHDAFEKSKSKFSKDKRPIPMSVGDWLTHVSMEEDGGEEGGEEEELETDEVIEPSPMKKRRKL</sequence>
<evidence type="ECO:0000256" key="1">
    <source>
        <dbReference type="ARBA" id="ARBA00004123"/>
    </source>
</evidence>
<dbReference type="InterPro" id="IPR027417">
    <property type="entry name" value="P-loop_NTPase"/>
</dbReference>
<dbReference type="InterPro" id="IPR014001">
    <property type="entry name" value="Helicase_ATP-bd"/>
</dbReference>
<dbReference type="OrthoDB" id="26491at2759"/>
<dbReference type="SUPFAM" id="SSF47807">
    <property type="entry name" value="5' to 3' exonuclease, C-terminal subdomain"/>
    <property type="match status" value="1"/>
</dbReference>
<comment type="caution">
    <text evidence="14">The sequence shown here is derived from an EMBL/GenBank/DDBJ whole genome shotgun (WGS) entry which is preliminary data.</text>
</comment>
<dbReference type="GO" id="GO:0004527">
    <property type="term" value="F:exonuclease activity"/>
    <property type="evidence" value="ECO:0007669"/>
    <property type="project" value="UniProtKB-KW"/>
</dbReference>
<dbReference type="GO" id="GO:0004386">
    <property type="term" value="F:helicase activity"/>
    <property type="evidence" value="ECO:0007669"/>
    <property type="project" value="UniProtKB-KW"/>
</dbReference>
<proteinExistence type="predicted"/>